<protein>
    <submittedName>
        <fullName evidence="1">Uncharacterized protein</fullName>
    </submittedName>
</protein>
<dbReference type="EMBL" id="VEPZ02001762">
    <property type="protein sequence ID" value="KAE8656924.1"/>
    <property type="molecule type" value="Genomic_DNA"/>
</dbReference>
<evidence type="ECO:0000313" key="1">
    <source>
        <dbReference type="EMBL" id="KAE8656924.1"/>
    </source>
</evidence>
<proteinExistence type="predicted"/>
<reference evidence="1" key="1">
    <citation type="submission" date="2019-09" db="EMBL/GenBank/DDBJ databases">
        <title>Draft genome information of white flower Hibiscus syriacus.</title>
        <authorList>
            <person name="Kim Y.-M."/>
        </authorList>
    </citation>
    <scope>NUCLEOTIDE SEQUENCE [LARGE SCALE GENOMIC DNA]</scope>
    <source>
        <strain evidence="1">YM2019G1</strain>
    </source>
</reference>
<organism evidence="1 2">
    <name type="scientific">Hibiscus syriacus</name>
    <name type="common">Rose of Sharon</name>
    <dbReference type="NCBI Taxonomy" id="106335"/>
    <lineage>
        <taxon>Eukaryota</taxon>
        <taxon>Viridiplantae</taxon>
        <taxon>Streptophyta</taxon>
        <taxon>Embryophyta</taxon>
        <taxon>Tracheophyta</taxon>
        <taxon>Spermatophyta</taxon>
        <taxon>Magnoliopsida</taxon>
        <taxon>eudicotyledons</taxon>
        <taxon>Gunneridae</taxon>
        <taxon>Pentapetalae</taxon>
        <taxon>rosids</taxon>
        <taxon>malvids</taxon>
        <taxon>Malvales</taxon>
        <taxon>Malvaceae</taxon>
        <taxon>Malvoideae</taxon>
        <taxon>Hibiscus</taxon>
    </lineage>
</organism>
<keyword evidence="2" id="KW-1185">Reference proteome</keyword>
<dbReference type="AlphaFoldDB" id="A0A6A2XSL9"/>
<sequence length="97" mass="10598">MPQPKPLKQSNPWATLPVQRHWCCLMRVVVPCLVHLKHIVLCLLVPEGCKEGMKSVIVSPKGIVDAGVPAFVSANDVVSGGDSAKYQKNRAQPEEQI</sequence>
<gene>
    <name evidence="1" type="ORF">F3Y22_tig00116997pilonHSYRG00610</name>
</gene>
<dbReference type="Proteomes" id="UP000436088">
    <property type="component" value="Unassembled WGS sequence"/>
</dbReference>
<name>A0A6A2XSL9_HIBSY</name>
<comment type="caution">
    <text evidence="1">The sequence shown here is derived from an EMBL/GenBank/DDBJ whole genome shotgun (WGS) entry which is preliminary data.</text>
</comment>
<accession>A0A6A2XSL9</accession>
<evidence type="ECO:0000313" key="2">
    <source>
        <dbReference type="Proteomes" id="UP000436088"/>
    </source>
</evidence>